<reference evidence="1" key="1">
    <citation type="submission" date="2021-01" db="EMBL/GenBank/DDBJ databases">
        <authorList>
            <consortium name="Genoscope - CEA"/>
            <person name="William W."/>
        </authorList>
    </citation>
    <scope>NUCLEOTIDE SEQUENCE</scope>
</reference>
<evidence type="ECO:0000313" key="1">
    <source>
        <dbReference type="EMBL" id="CAD8091313.1"/>
    </source>
</evidence>
<evidence type="ECO:0000313" key="2">
    <source>
        <dbReference type="Proteomes" id="UP000688137"/>
    </source>
</evidence>
<protein>
    <submittedName>
        <fullName evidence="1">Uncharacterized protein</fullName>
    </submittedName>
</protein>
<dbReference type="OMA" id="IPISKWG"/>
<dbReference type="EMBL" id="CAJJDM010000091">
    <property type="protein sequence ID" value="CAD8091313.1"/>
    <property type="molecule type" value="Genomic_DNA"/>
</dbReference>
<name>A0A8S1NP24_PARPR</name>
<dbReference type="Proteomes" id="UP000688137">
    <property type="component" value="Unassembled WGS sequence"/>
</dbReference>
<proteinExistence type="predicted"/>
<organism evidence="1 2">
    <name type="scientific">Paramecium primaurelia</name>
    <dbReference type="NCBI Taxonomy" id="5886"/>
    <lineage>
        <taxon>Eukaryota</taxon>
        <taxon>Sar</taxon>
        <taxon>Alveolata</taxon>
        <taxon>Ciliophora</taxon>
        <taxon>Intramacronucleata</taxon>
        <taxon>Oligohymenophorea</taxon>
        <taxon>Peniculida</taxon>
        <taxon>Parameciidae</taxon>
        <taxon>Paramecium</taxon>
    </lineage>
</organism>
<gene>
    <name evidence="1" type="ORF">PPRIM_AZ9-3.1.T0880004</name>
</gene>
<comment type="caution">
    <text evidence="1">The sequence shown here is derived from an EMBL/GenBank/DDBJ whole genome shotgun (WGS) entry which is preliminary data.</text>
</comment>
<dbReference type="AlphaFoldDB" id="A0A8S1NP24"/>
<accession>A0A8S1NP24</accession>
<sequence length="353" mass="42315">MSEPFQLTKKDKCKIINVDFYEIFIAMIDSSNKMYIFALNTLLPIYYLELPIQVVNITFGRKSEEIAVFSEKEILIYSLQDDIIFQKKMEIINLIKFDFMDKDYLILTQTHLQNSIMSVDTLDPITFEKIHFQKNYNLLILFQDSIQLFNNLSPYLSFQQKFNNKSKLRYDHQQQLICIFETNQLSIYFIFHDQIKHRHTLSLNIEKIQDGCFFSLPFYKQPGFYGDQIFIYMAMTRGKLGSQFQFVDQDGDRQCIGNTFQEKKCKTIIPISKWGNNLLVLFEQGCLNRIKLYKFPQFEKLDFKFQYYPRNETYNELEDEFDKKIKQSSIELKEDQFSQKILDPYYSYCDELI</sequence>
<keyword evidence="2" id="KW-1185">Reference proteome</keyword>